<dbReference type="InterPro" id="IPR000073">
    <property type="entry name" value="AB_hydrolase_1"/>
</dbReference>
<dbReference type="EMBL" id="NBSK02000007">
    <property type="protein sequence ID" value="KAJ0198053.1"/>
    <property type="molecule type" value="Genomic_DNA"/>
</dbReference>
<evidence type="ECO:0000313" key="3">
    <source>
        <dbReference type="EMBL" id="KAJ0198053.1"/>
    </source>
</evidence>
<dbReference type="Pfam" id="PF00561">
    <property type="entry name" value="Abhydrolase_1"/>
    <property type="match status" value="1"/>
</dbReference>
<evidence type="ECO:0000259" key="2">
    <source>
        <dbReference type="Pfam" id="PF00561"/>
    </source>
</evidence>
<dbReference type="GO" id="GO:0016787">
    <property type="term" value="F:hydrolase activity"/>
    <property type="evidence" value="ECO:0007669"/>
    <property type="project" value="UniProtKB-ARBA"/>
</dbReference>
<organism evidence="3 4">
    <name type="scientific">Lactuca sativa</name>
    <name type="common">Garden lettuce</name>
    <dbReference type="NCBI Taxonomy" id="4236"/>
    <lineage>
        <taxon>Eukaryota</taxon>
        <taxon>Viridiplantae</taxon>
        <taxon>Streptophyta</taxon>
        <taxon>Embryophyta</taxon>
        <taxon>Tracheophyta</taxon>
        <taxon>Spermatophyta</taxon>
        <taxon>Magnoliopsida</taxon>
        <taxon>eudicotyledons</taxon>
        <taxon>Gunneridae</taxon>
        <taxon>Pentapetalae</taxon>
        <taxon>asterids</taxon>
        <taxon>campanulids</taxon>
        <taxon>Asterales</taxon>
        <taxon>Asteraceae</taxon>
        <taxon>Cichorioideae</taxon>
        <taxon>Cichorieae</taxon>
        <taxon>Lactucinae</taxon>
        <taxon>Lactuca</taxon>
    </lineage>
</organism>
<proteinExistence type="predicted"/>
<protein>
    <recommendedName>
        <fullName evidence="2">AB hydrolase-1 domain-containing protein</fullName>
    </recommendedName>
</protein>
<sequence length="311" mass="34992">MATSCISFVSLYGSFLRRSLALSGLSSQSVGVDAYTTIHFWGPKRLPASARSPSSNGEHRKPSLVLIHGFGPHGVWQWRQQVSFLAPYFDVYVPDLVFFGESTTKSSERSEIFQASAVGKMMEKVGVSKYSVVGTSYGGFVAYRVAEMWPERVEKVVIASSGVNMRPRDNHELLKRANVEKIDELMLPETAAQLRTLFRLAVSNRVYMPDFFLNDFIDKLYGENRKEKLELLKGLVLGQHDTPNISPLQQEVLLIWGDQDNIFLLDMAKELKEMLGKNASLEVIKKASHAPQLENAKSFNKILYNFLCDST</sequence>
<dbReference type="OrthoDB" id="6431331at2759"/>
<gene>
    <name evidence="3" type="ORF">LSAT_V11C700366020</name>
</gene>
<dbReference type="AlphaFoldDB" id="A0A9R1V4E0"/>
<feature type="domain" description="AB hydrolase-1" evidence="2">
    <location>
        <begin position="62"/>
        <end position="296"/>
    </location>
</feature>
<dbReference type="InterPro" id="IPR029058">
    <property type="entry name" value="AB_hydrolase_fold"/>
</dbReference>
<dbReference type="SUPFAM" id="SSF53474">
    <property type="entry name" value="alpha/beta-Hydrolases"/>
    <property type="match status" value="1"/>
</dbReference>
<reference evidence="3 4" key="1">
    <citation type="journal article" date="2017" name="Nat. Commun.">
        <title>Genome assembly with in vitro proximity ligation data and whole-genome triplication in lettuce.</title>
        <authorList>
            <person name="Reyes-Chin-Wo S."/>
            <person name="Wang Z."/>
            <person name="Yang X."/>
            <person name="Kozik A."/>
            <person name="Arikit S."/>
            <person name="Song C."/>
            <person name="Xia L."/>
            <person name="Froenicke L."/>
            <person name="Lavelle D.O."/>
            <person name="Truco M.J."/>
            <person name="Xia R."/>
            <person name="Zhu S."/>
            <person name="Xu C."/>
            <person name="Xu H."/>
            <person name="Xu X."/>
            <person name="Cox K."/>
            <person name="Korf I."/>
            <person name="Meyers B.C."/>
            <person name="Michelmore R.W."/>
        </authorList>
    </citation>
    <scope>NUCLEOTIDE SEQUENCE [LARGE SCALE GENOMIC DNA]</scope>
    <source>
        <strain evidence="4">cv. Salinas</strain>
        <tissue evidence="3">Seedlings</tissue>
    </source>
</reference>
<evidence type="ECO:0000256" key="1">
    <source>
        <dbReference type="SAM" id="SignalP"/>
    </source>
</evidence>
<comment type="caution">
    <text evidence="3">The sequence shown here is derived from an EMBL/GenBank/DDBJ whole genome shotgun (WGS) entry which is preliminary data.</text>
</comment>
<feature type="signal peptide" evidence="1">
    <location>
        <begin position="1"/>
        <end position="21"/>
    </location>
</feature>
<evidence type="ECO:0000313" key="4">
    <source>
        <dbReference type="Proteomes" id="UP000235145"/>
    </source>
</evidence>
<keyword evidence="1" id="KW-0732">Signal</keyword>
<dbReference type="InterPro" id="IPR052370">
    <property type="entry name" value="Meta-cleavage_hydrolase"/>
</dbReference>
<accession>A0A9R1V4E0</accession>
<dbReference type="Gene3D" id="3.40.50.1820">
    <property type="entry name" value="alpha/beta hydrolase"/>
    <property type="match status" value="1"/>
</dbReference>
<feature type="chain" id="PRO_5040282457" description="AB hydrolase-1 domain-containing protein" evidence="1">
    <location>
        <begin position="22"/>
        <end position="311"/>
    </location>
</feature>
<dbReference type="Proteomes" id="UP000235145">
    <property type="component" value="Unassembled WGS sequence"/>
</dbReference>
<dbReference type="PANTHER" id="PTHR43139">
    <property type="entry name" value="SI:DKEY-122A22.2"/>
    <property type="match status" value="1"/>
</dbReference>
<dbReference type="PANTHER" id="PTHR43139:SF52">
    <property type="entry name" value="SI:DKEY-122A22.2"/>
    <property type="match status" value="1"/>
</dbReference>
<name>A0A9R1V4E0_LACSA</name>
<dbReference type="PRINTS" id="PR00111">
    <property type="entry name" value="ABHYDROLASE"/>
</dbReference>
<keyword evidence="4" id="KW-1185">Reference proteome</keyword>